<dbReference type="InterPro" id="IPR022742">
    <property type="entry name" value="Hydrolase_4"/>
</dbReference>
<name>A0A543HT25_9MICO</name>
<dbReference type="AlphaFoldDB" id="A0A543HT25"/>
<dbReference type="EMBL" id="VFPN01000003">
    <property type="protein sequence ID" value="TQM61452.1"/>
    <property type="molecule type" value="Genomic_DNA"/>
</dbReference>
<dbReference type="SUPFAM" id="SSF53474">
    <property type="entry name" value="alpha/beta-Hydrolases"/>
    <property type="match status" value="1"/>
</dbReference>
<keyword evidence="3" id="KW-1185">Reference proteome</keyword>
<dbReference type="PANTHER" id="PTHR42886">
    <property type="entry name" value="RE40534P-RELATED"/>
    <property type="match status" value="1"/>
</dbReference>
<dbReference type="InterPro" id="IPR029058">
    <property type="entry name" value="AB_hydrolase_fold"/>
</dbReference>
<evidence type="ECO:0000313" key="3">
    <source>
        <dbReference type="Proteomes" id="UP000318331"/>
    </source>
</evidence>
<evidence type="ECO:0000259" key="1">
    <source>
        <dbReference type="Pfam" id="PF12146"/>
    </source>
</evidence>
<dbReference type="Gene3D" id="3.40.50.1820">
    <property type="entry name" value="alpha/beta hydrolase"/>
    <property type="match status" value="1"/>
</dbReference>
<evidence type="ECO:0000313" key="2">
    <source>
        <dbReference type="EMBL" id="TQM61452.1"/>
    </source>
</evidence>
<proteinExistence type="predicted"/>
<protein>
    <submittedName>
        <fullName evidence="2">Alpha-beta hydrolase superfamily lysophospholipase</fullName>
    </submittedName>
</protein>
<dbReference type="Proteomes" id="UP000318331">
    <property type="component" value="Unassembled WGS sequence"/>
</dbReference>
<dbReference type="PANTHER" id="PTHR42886:SF29">
    <property type="entry name" value="PUMMELIG, ISOFORM A"/>
    <property type="match status" value="1"/>
</dbReference>
<gene>
    <name evidence="2" type="ORF">FB466_2406</name>
</gene>
<dbReference type="Pfam" id="PF12146">
    <property type="entry name" value="Hydrolase_4"/>
    <property type="match status" value="1"/>
</dbReference>
<organism evidence="2 3">
    <name type="scientific">Klugiella xanthotipulae</name>
    <dbReference type="NCBI Taxonomy" id="244735"/>
    <lineage>
        <taxon>Bacteria</taxon>
        <taxon>Bacillati</taxon>
        <taxon>Actinomycetota</taxon>
        <taxon>Actinomycetes</taxon>
        <taxon>Micrococcales</taxon>
        <taxon>Microbacteriaceae</taxon>
        <taxon>Klugiella</taxon>
    </lineage>
</organism>
<accession>A0A543HT25</accession>
<reference evidence="2 3" key="1">
    <citation type="submission" date="2019-06" db="EMBL/GenBank/DDBJ databases">
        <title>Sequencing the genomes of 1000 actinobacteria strains.</title>
        <authorList>
            <person name="Klenk H.-P."/>
        </authorList>
    </citation>
    <scope>NUCLEOTIDE SEQUENCE [LARGE SCALE GENOMIC DNA]</scope>
    <source>
        <strain evidence="2 3">DSM 18031</strain>
    </source>
</reference>
<sequence>MSVVGGSHSRSVDSSATTGWRTDVLGAGFEARTLPLTRDDEGEVVATLVRARSAPLSARRRGVAKNVDVLYVHGWSDYFFQTELAEFWRQRGARFYAIDLRKYGRSLRPGQTPGYIEDLATYDEDLEAALVQMGHGYGQKSSRRLVLMGHSTGGLTLSLWAARHAGRAAALVLNSPWLELQTREWGRLAFTPMNSTIKRLGRKTPYPQIDRGFYARSLHRSLGGEWDYDLRWRPELSFSVYPGWLDAVIRGHQTVAHTLGLTIPVLVLLSDTSSLRATWDESMRHSDSVLDVDGIARRAADVGECMTLVRVSGALHDIILSARPVREKAYVQMDRWLGGYLRDPVRVTHPFEWLP</sequence>
<dbReference type="GO" id="GO:0016787">
    <property type="term" value="F:hydrolase activity"/>
    <property type="evidence" value="ECO:0007669"/>
    <property type="project" value="UniProtKB-KW"/>
</dbReference>
<keyword evidence="2" id="KW-0378">Hydrolase</keyword>
<feature type="domain" description="Serine aminopeptidase S33" evidence="1">
    <location>
        <begin position="69"/>
        <end position="201"/>
    </location>
</feature>
<comment type="caution">
    <text evidence="2">The sequence shown here is derived from an EMBL/GenBank/DDBJ whole genome shotgun (WGS) entry which is preliminary data.</text>
</comment>